<evidence type="ECO:0000313" key="4">
    <source>
        <dbReference type="EMBL" id="WFD45355.1"/>
    </source>
</evidence>
<dbReference type="InterPro" id="IPR045250">
    <property type="entry name" value="p23-like"/>
</dbReference>
<dbReference type="InterPro" id="IPR007052">
    <property type="entry name" value="CS_dom"/>
</dbReference>
<feature type="compositionally biased region" description="Gly residues" evidence="2">
    <location>
        <begin position="146"/>
        <end position="173"/>
    </location>
</feature>
<dbReference type="SUPFAM" id="SSF49764">
    <property type="entry name" value="HSP20-like chaperones"/>
    <property type="match status" value="1"/>
</dbReference>
<organism evidence="4 5">
    <name type="scientific">Malassezia psittaci</name>
    <dbReference type="NCBI Taxonomy" id="1821823"/>
    <lineage>
        <taxon>Eukaryota</taxon>
        <taxon>Fungi</taxon>
        <taxon>Dikarya</taxon>
        <taxon>Basidiomycota</taxon>
        <taxon>Ustilaginomycotina</taxon>
        <taxon>Malasseziomycetes</taxon>
        <taxon>Malasseziales</taxon>
        <taxon>Malasseziaceae</taxon>
        <taxon>Malassezia</taxon>
    </lineage>
</organism>
<dbReference type="GO" id="GO:0051879">
    <property type="term" value="F:Hsp90 protein binding"/>
    <property type="evidence" value="ECO:0007669"/>
    <property type="project" value="InterPro"/>
</dbReference>
<dbReference type="CDD" id="cd06465">
    <property type="entry name" value="p23_hB-ind1_like"/>
    <property type="match status" value="1"/>
</dbReference>
<gene>
    <name evidence="4" type="primary">wos2</name>
    <name evidence="4" type="ORF">MPSI1_004037</name>
</gene>
<feature type="region of interest" description="Disordered" evidence="2">
    <location>
        <begin position="1"/>
        <end position="20"/>
    </location>
</feature>
<dbReference type="AlphaFoldDB" id="A0AAF0FAL7"/>
<dbReference type="PANTHER" id="PTHR22932">
    <property type="entry name" value="TELOMERASE-BINDING PROTEIN P23 HSP90 CO-CHAPERONE"/>
    <property type="match status" value="1"/>
</dbReference>
<dbReference type="Gene3D" id="2.60.40.790">
    <property type="match status" value="1"/>
</dbReference>
<evidence type="ECO:0000259" key="3">
    <source>
        <dbReference type="PROSITE" id="PS51203"/>
    </source>
</evidence>
<dbReference type="GO" id="GO:0051087">
    <property type="term" value="F:protein-folding chaperone binding"/>
    <property type="evidence" value="ECO:0007669"/>
    <property type="project" value="TreeGrafter"/>
</dbReference>
<dbReference type="PANTHER" id="PTHR22932:SF1">
    <property type="entry name" value="CO-CHAPERONE PROTEIN DAF-41"/>
    <property type="match status" value="1"/>
</dbReference>
<name>A0AAF0FAL7_9BASI</name>
<feature type="compositionally biased region" description="Acidic residues" evidence="2">
    <location>
        <begin position="197"/>
        <end position="213"/>
    </location>
</feature>
<dbReference type="GO" id="GO:0051131">
    <property type="term" value="P:chaperone-mediated protein complex assembly"/>
    <property type="evidence" value="ECO:0007669"/>
    <property type="project" value="TreeGrafter"/>
</dbReference>
<feature type="compositionally biased region" description="Gly residues" evidence="2">
    <location>
        <begin position="183"/>
        <end position="194"/>
    </location>
</feature>
<feature type="compositionally biased region" description="Acidic residues" evidence="2">
    <location>
        <begin position="129"/>
        <end position="140"/>
    </location>
</feature>
<accession>A0AAF0FAL7</accession>
<dbReference type="GO" id="GO:0005829">
    <property type="term" value="C:cytosol"/>
    <property type="evidence" value="ECO:0007669"/>
    <property type="project" value="TreeGrafter"/>
</dbReference>
<dbReference type="GO" id="GO:0005634">
    <property type="term" value="C:nucleus"/>
    <property type="evidence" value="ECO:0007669"/>
    <property type="project" value="TreeGrafter"/>
</dbReference>
<dbReference type="PROSITE" id="PS51203">
    <property type="entry name" value="CS"/>
    <property type="match status" value="1"/>
</dbReference>
<evidence type="ECO:0000256" key="1">
    <source>
        <dbReference type="ARBA" id="ARBA00025733"/>
    </source>
</evidence>
<dbReference type="EMBL" id="CP118382">
    <property type="protein sequence ID" value="WFD45355.1"/>
    <property type="molecule type" value="Genomic_DNA"/>
</dbReference>
<proteinExistence type="inferred from homology"/>
<dbReference type="GO" id="GO:0006457">
    <property type="term" value="P:protein folding"/>
    <property type="evidence" value="ECO:0007669"/>
    <property type="project" value="TreeGrafter"/>
</dbReference>
<evidence type="ECO:0000256" key="2">
    <source>
        <dbReference type="SAM" id="MobiDB-lite"/>
    </source>
</evidence>
<dbReference type="InterPro" id="IPR008978">
    <property type="entry name" value="HSP20-like_chaperone"/>
</dbReference>
<feature type="domain" description="CS" evidence="3">
    <location>
        <begin position="4"/>
        <end position="110"/>
    </location>
</feature>
<evidence type="ECO:0000313" key="5">
    <source>
        <dbReference type="Proteomes" id="UP001214628"/>
    </source>
</evidence>
<comment type="similarity">
    <text evidence="1">Belongs to the p23/wos2 family.</text>
</comment>
<dbReference type="Proteomes" id="UP001214628">
    <property type="component" value="Chromosome 8"/>
</dbReference>
<feature type="region of interest" description="Disordered" evidence="2">
    <location>
        <begin position="129"/>
        <end position="221"/>
    </location>
</feature>
<protein>
    <submittedName>
        <fullName evidence="4">P23 chaperone protein wos2</fullName>
    </submittedName>
</protein>
<keyword evidence="5" id="KW-1185">Reference proteome</keyword>
<sequence>MSGVSAPEVLWAQRSSSEDEEKNLLYLTFNVPNLQEGDKTKLEITPTHLHFSATVPDDTAKGIKGNKYTFDIDFYEEVKAGHEKKQLTAKSLFVILPKAKKAEEYWPRLTKDKIRLHNVKTDFQRWVDEDEQDGQDDEMPDPNALGGLGEGGMPGMPGMGGMGGAGGMGGMGGMDLQQMLAQMGGGAGGPGGFPGAEDLDDEEGQADDQEDAAEEAKVQSE</sequence>
<reference evidence="4" key="1">
    <citation type="submission" date="2023-02" db="EMBL/GenBank/DDBJ databases">
        <title>Mating type loci evolution in Malassezia.</title>
        <authorList>
            <person name="Coelho M.A."/>
        </authorList>
    </citation>
    <scope>NUCLEOTIDE SEQUENCE</scope>
    <source>
        <strain evidence="4">CBS 14136</strain>
    </source>
</reference>